<keyword evidence="3" id="KW-1185">Reference proteome</keyword>
<dbReference type="Proteomes" id="UP001154282">
    <property type="component" value="Unassembled WGS sequence"/>
</dbReference>
<dbReference type="AlphaFoldDB" id="A0AAV0J9C8"/>
<accession>A0AAV0J9C8</accession>
<name>A0AAV0J9C8_9ROSI</name>
<dbReference type="EMBL" id="CAMGYJ010000004">
    <property type="protein sequence ID" value="CAI0405585.1"/>
    <property type="molecule type" value="Genomic_DNA"/>
</dbReference>
<evidence type="ECO:0000313" key="2">
    <source>
        <dbReference type="EMBL" id="CAI0405585.1"/>
    </source>
</evidence>
<organism evidence="2 3">
    <name type="scientific">Linum tenue</name>
    <dbReference type="NCBI Taxonomy" id="586396"/>
    <lineage>
        <taxon>Eukaryota</taxon>
        <taxon>Viridiplantae</taxon>
        <taxon>Streptophyta</taxon>
        <taxon>Embryophyta</taxon>
        <taxon>Tracheophyta</taxon>
        <taxon>Spermatophyta</taxon>
        <taxon>Magnoliopsida</taxon>
        <taxon>eudicotyledons</taxon>
        <taxon>Gunneridae</taxon>
        <taxon>Pentapetalae</taxon>
        <taxon>rosids</taxon>
        <taxon>fabids</taxon>
        <taxon>Malpighiales</taxon>
        <taxon>Linaceae</taxon>
        <taxon>Linum</taxon>
    </lineage>
</organism>
<protein>
    <submittedName>
        <fullName evidence="2">Uncharacterized protein</fullName>
    </submittedName>
</protein>
<feature type="region of interest" description="Disordered" evidence="1">
    <location>
        <begin position="34"/>
        <end position="56"/>
    </location>
</feature>
<feature type="compositionally biased region" description="Polar residues" evidence="1">
    <location>
        <begin position="37"/>
        <end position="47"/>
    </location>
</feature>
<evidence type="ECO:0000313" key="3">
    <source>
        <dbReference type="Proteomes" id="UP001154282"/>
    </source>
</evidence>
<gene>
    <name evidence="2" type="ORF">LITE_LOCUS12920</name>
</gene>
<proteinExistence type="predicted"/>
<evidence type="ECO:0000256" key="1">
    <source>
        <dbReference type="SAM" id="MobiDB-lite"/>
    </source>
</evidence>
<sequence length="56" mass="6418">MVKKLVGLIEMVSEWVRKSKRQVEETATPGSWKREQSLISVKQSPGKSTFEKDNLL</sequence>
<comment type="caution">
    <text evidence="2">The sequence shown here is derived from an EMBL/GenBank/DDBJ whole genome shotgun (WGS) entry which is preliminary data.</text>
</comment>
<reference evidence="2" key="1">
    <citation type="submission" date="2022-08" db="EMBL/GenBank/DDBJ databases">
        <authorList>
            <person name="Gutierrez-Valencia J."/>
        </authorList>
    </citation>
    <scope>NUCLEOTIDE SEQUENCE</scope>
</reference>